<evidence type="ECO:0000259" key="3">
    <source>
        <dbReference type="Pfam" id="PF10017"/>
    </source>
</evidence>
<feature type="domain" description="Histidine-specific methyltransferase SAM-dependent" evidence="3">
    <location>
        <begin position="16"/>
        <end position="319"/>
    </location>
</feature>
<dbReference type="InterPro" id="IPR019257">
    <property type="entry name" value="MeTrfase_dom"/>
</dbReference>
<dbReference type="PIRSF" id="PIRSF018005">
    <property type="entry name" value="UCP018005"/>
    <property type="match status" value="1"/>
</dbReference>
<reference evidence="4 5" key="1">
    <citation type="submission" date="2022-10" db="EMBL/GenBank/DDBJ databases">
        <title>Comparative genomics and taxonomic characterization of three novel marine species of genus Reichenbachiella exhibiting antioxidant and polysaccharide degradation activities.</title>
        <authorList>
            <person name="Muhammad N."/>
            <person name="Lee Y.-J."/>
            <person name="Ko J."/>
            <person name="Kim S.-G."/>
        </authorList>
    </citation>
    <scope>NUCLEOTIDE SEQUENCE [LARGE SCALE GENOMIC DNA]</scope>
    <source>
        <strain evidence="4 5">ABR2-5</strain>
    </source>
</reference>
<dbReference type="RefSeq" id="WP_264140312.1">
    <property type="nucleotide sequence ID" value="NZ_JAOYOD010000001.1"/>
</dbReference>
<dbReference type="PANTHER" id="PTHR43397">
    <property type="entry name" value="ERGOTHIONEINE BIOSYNTHESIS PROTEIN 1"/>
    <property type="match status" value="1"/>
</dbReference>
<proteinExistence type="predicted"/>
<dbReference type="InterPro" id="IPR035094">
    <property type="entry name" value="EgtD"/>
</dbReference>
<accession>A0ABT3D0G3</accession>
<comment type="caution">
    <text evidence="4">The sequence shown here is derived from an EMBL/GenBank/DDBJ whole genome shotgun (WGS) entry which is preliminary data.</text>
</comment>
<gene>
    <name evidence="4" type="primary">egtD</name>
    <name evidence="4" type="ORF">N7U62_22190</name>
</gene>
<dbReference type="EC" id="2.1.1.44" evidence="4"/>
<sequence length="321" mass="36943">MIDSIETKIDSTFLVDVLEGLRSNPKRLSSKYFYNEVGDQLFQKIMKLEEYYLTNAEHEIFQSRKEEILKAFSPNGEAFNLVEFGAGDGYKTKVLLKHFITEKADFEYMPIDISAHALEGLEENLKLEIPELKISPLQGDYFQVLDELSHSSSKRNIILFLGSNIGNFTTNQAINFLSQIRKDINPNDLLFIGIDLKKDPDTILAAYNDKEGVTAEFNLNLLRRINCELDADFDVSKFRHYPHYNADTGECKSSLISLVDQEVTIAGERIHLKQWESIQTEISKKYDLQEIEFLAKKCGFVVDQHLEDDRGYFVDSIWRAV</sequence>
<dbReference type="PANTHER" id="PTHR43397:SF1">
    <property type="entry name" value="ERGOTHIONEINE BIOSYNTHESIS PROTEIN 1"/>
    <property type="match status" value="1"/>
</dbReference>
<evidence type="ECO:0000313" key="4">
    <source>
        <dbReference type="EMBL" id="MCV9389392.1"/>
    </source>
</evidence>
<dbReference type="EMBL" id="JAOYOD010000001">
    <property type="protein sequence ID" value="MCV9389392.1"/>
    <property type="molecule type" value="Genomic_DNA"/>
</dbReference>
<organism evidence="4 5">
    <name type="scientific">Reichenbachiella ulvae</name>
    <dbReference type="NCBI Taxonomy" id="2980104"/>
    <lineage>
        <taxon>Bacteria</taxon>
        <taxon>Pseudomonadati</taxon>
        <taxon>Bacteroidota</taxon>
        <taxon>Cytophagia</taxon>
        <taxon>Cytophagales</taxon>
        <taxon>Reichenbachiellaceae</taxon>
        <taxon>Reichenbachiella</taxon>
    </lineage>
</organism>
<keyword evidence="2 4" id="KW-0808">Transferase</keyword>
<dbReference type="InterPro" id="IPR017804">
    <property type="entry name" value="MeTrfase_EgtD-like"/>
</dbReference>
<name>A0ABT3D0G3_9BACT</name>
<dbReference type="NCBIfam" id="TIGR03438">
    <property type="entry name" value="egtD_ergothio"/>
    <property type="match status" value="1"/>
</dbReference>
<dbReference type="Pfam" id="PF10017">
    <property type="entry name" value="Methyltransf_33"/>
    <property type="match status" value="1"/>
</dbReference>
<dbReference type="Proteomes" id="UP001300692">
    <property type="component" value="Unassembled WGS sequence"/>
</dbReference>
<dbReference type="InterPro" id="IPR051128">
    <property type="entry name" value="EgtD_Methyltrsf_superfamily"/>
</dbReference>
<dbReference type="GO" id="GO:0052706">
    <property type="term" value="F:L-histidine N(alpha)-methyltransferase activity"/>
    <property type="evidence" value="ECO:0007669"/>
    <property type="project" value="UniProtKB-EC"/>
</dbReference>
<evidence type="ECO:0000256" key="1">
    <source>
        <dbReference type="ARBA" id="ARBA00022603"/>
    </source>
</evidence>
<evidence type="ECO:0000256" key="2">
    <source>
        <dbReference type="ARBA" id="ARBA00022679"/>
    </source>
</evidence>
<dbReference type="InterPro" id="IPR029063">
    <property type="entry name" value="SAM-dependent_MTases_sf"/>
</dbReference>
<keyword evidence="1 4" id="KW-0489">Methyltransferase</keyword>
<dbReference type="Gene3D" id="3.40.50.150">
    <property type="entry name" value="Vaccinia Virus protein VP39"/>
    <property type="match status" value="1"/>
</dbReference>
<keyword evidence="5" id="KW-1185">Reference proteome</keyword>
<evidence type="ECO:0000313" key="5">
    <source>
        <dbReference type="Proteomes" id="UP001300692"/>
    </source>
</evidence>
<dbReference type="SUPFAM" id="SSF53335">
    <property type="entry name" value="S-adenosyl-L-methionine-dependent methyltransferases"/>
    <property type="match status" value="1"/>
</dbReference>
<dbReference type="GO" id="GO:0032259">
    <property type="term" value="P:methylation"/>
    <property type="evidence" value="ECO:0007669"/>
    <property type="project" value="UniProtKB-KW"/>
</dbReference>
<protein>
    <submittedName>
        <fullName evidence="4">L-histidine N(Alpha)-methyltransferase</fullName>
        <ecNumber evidence="4">2.1.1.44</ecNumber>
    </submittedName>
</protein>